<sequence length="121" mass="13056">MKFTLDIQSSDQLANICGSLDKNLDNIAKSLKVKVSNKGSDFNIKGDNAPLAISVLQELLSLSESKTIDSGDINLCIKSQKSGNGSTKSVTIKTSRKHINIRSANQQNYVNAIIENDAVFA</sequence>
<accession>A0A383ELB9</accession>
<dbReference type="InterPro" id="IPR051451">
    <property type="entry name" value="PhoH2-like"/>
</dbReference>
<dbReference type="EMBL" id="UINC01226578">
    <property type="protein sequence ID" value="SVE57120.1"/>
    <property type="molecule type" value="Genomic_DNA"/>
</dbReference>
<reference evidence="1" key="1">
    <citation type="submission" date="2018-05" db="EMBL/GenBank/DDBJ databases">
        <authorList>
            <person name="Lanie J.A."/>
            <person name="Ng W.-L."/>
            <person name="Kazmierczak K.M."/>
            <person name="Andrzejewski T.M."/>
            <person name="Davidsen T.M."/>
            <person name="Wayne K.J."/>
            <person name="Tettelin H."/>
            <person name="Glass J.I."/>
            <person name="Rusch D."/>
            <person name="Podicherti R."/>
            <person name="Tsui H.-C.T."/>
            <person name="Winkler M.E."/>
        </authorList>
    </citation>
    <scope>NUCLEOTIDE SEQUENCE</scope>
</reference>
<dbReference type="GO" id="GO:0005524">
    <property type="term" value="F:ATP binding"/>
    <property type="evidence" value="ECO:0007669"/>
    <property type="project" value="TreeGrafter"/>
</dbReference>
<evidence type="ECO:0008006" key="2">
    <source>
        <dbReference type="Google" id="ProtNLM"/>
    </source>
</evidence>
<organism evidence="1">
    <name type="scientific">marine metagenome</name>
    <dbReference type="NCBI Taxonomy" id="408172"/>
    <lineage>
        <taxon>unclassified sequences</taxon>
        <taxon>metagenomes</taxon>
        <taxon>ecological metagenomes</taxon>
    </lineage>
</organism>
<dbReference type="GO" id="GO:0005829">
    <property type="term" value="C:cytosol"/>
    <property type="evidence" value="ECO:0007669"/>
    <property type="project" value="TreeGrafter"/>
</dbReference>
<protein>
    <recommendedName>
        <fullName evidence="2">PhoH-like protein domain-containing protein</fullName>
    </recommendedName>
</protein>
<evidence type="ECO:0000313" key="1">
    <source>
        <dbReference type="EMBL" id="SVE57120.1"/>
    </source>
</evidence>
<dbReference type="AlphaFoldDB" id="A0A383ELB9"/>
<gene>
    <name evidence="1" type="ORF">METZ01_LOCUS509974</name>
</gene>
<feature type="non-terminal residue" evidence="1">
    <location>
        <position position="121"/>
    </location>
</feature>
<dbReference type="PANTHER" id="PTHR30473:SF1">
    <property type="entry name" value="PHOH-LIKE PROTEIN"/>
    <property type="match status" value="1"/>
</dbReference>
<proteinExistence type="predicted"/>
<dbReference type="PANTHER" id="PTHR30473">
    <property type="entry name" value="PROTEIN PHOH"/>
    <property type="match status" value="1"/>
</dbReference>
<name>A0A383ELB9_9ZZZZ</name>